<dbReference type="AlphaFoldDB" id="A0A3B1CJB6"/>
<accession>A0A3B1CJB6</accession>
<dbReference type="InterPro" id="IPR007433">
    <property type="entry name" value="DUF481"/>
</dbReference>
<protein>
    <recommendedName>
        <fullName evidence="2">DUF481 domain-containing protein</fullName>
    </recommendedName>
</protein>
<evidence type="ECO:0008006" key="2">
    <source>
        <dbReference type="Google" id="ProtNLM"/>
    </source>
</evidence>
<gene>
    <name evidence="1" type="ORF">MNBD_NITROSPIRAE02-1336</name>
</gene>
<reference evidence="1" key="1">
    <citation type="submission" date="2018-06" db="EMBL/GenBank/DDBJ databases">
        <authorList>
            <person name="Zhirakovskaya E."/>
        </authorList>
    </citation>
    <scope>NUCLEOTIDE SEQUENCE</scope>
</reference>
<evidence type="ECO:0000313" key="1">
    <source>
        <dbReference type="EMBL" id="VAX30319.1"/>
    </source>
</evidence>
<organism evidence="1">
    <name type="scientific">hydrothermal vent metagenome</name>
    <dbReference type="NCBI Taxonomy" id="652676"/>
    <lineage>
        <taxon>unclassified sequences</taxon>
        <taxon>metagenomes</taxon>
        <taxon>ecological metagenomes</taxon>
    </lineage>
</organism>
<dbReference type="Pfam" id="PF04338">
    <property type="entry name" value="DUF481"/>
    <property type="match status" value="1"/>
</dbReference>
<proteinExistence type="predicted"/>
<name>A0A3B1CJB6_9ZZZZ</name>
<dbReference type="EMBL" id="UOGH01000159">
    <property type="protein sequence ID" value="VAX30319.1"/>
    <property type="molecule type" value="Genomic_DNA"/>
</dbReference>
<sequence length="246" mass="28052">MKKNIFIFIILACLVIPISSNADTEELQNKIKTRTELSFVQTSGNTDTQTFSVKLEAKKEGIKNRYFINSKALYAKEDGRETSNQSSIDGRWERVLSERLFGLLTSGFSMDKFSGYEYRLYGGPGLGYDLIKTDRHVLQSLLSLIYSYDEFSVGDVSSDSYITGKVTLKYEWEILENLKFKEKLDYSVSFKDTDNFFINSATSVEAKINRALSLGLSYVVKYQNLLPSPEIKHTDTTFLTTLIIDF</sequence>